<feature type="chain" id="PRO_5015178684" evidence="1">
    <location>
        <begin position="24"/>
        <end position="247"/>
    </location>
</feature>
<feature type="signal peptide" evidence="1">
    <location>
        <begin position="1"/>
        <end position="23"/>
    </location>
</feature>
<evidence type="ECO:0000313" key="4">
    <source>
        <dbReference type="Proteomes" id="UP000240418"/>
    </source>
</evidence>
<keyword evidence="1" id="KW-0732">Signal</keyword>
<evidence type="ECO:0000256" key="1">
    <source>
        <dbReference type="SAM" id="SignalP"/>
    </source>
</evidence>
<dbReference type="Pfam" id="PF03724">
    <property type="entry name" value="META"/>
    <property type="match status" value="1"/>
</dbReference>
<keyword evidence="4" id="KW-1185">Reference proteome</keyword>
<gene>
    <name evidence="3" type="ORF">CLV88_104203</name>
</gene>
<dbReference type="PANTHER" id="PTHR38013:SF1">
    <property type="entry name" value="GLYCOPROTEIN_POLYSACCHARIDE METABOLISM"/>
    <property type="match status" value="1"/>
</dbReference>
<dbReference type="RefSeq" id="WP_106608146.1">
    <property type="nucleotide sequence ID" value="NZ_PYGJ01000004.1"/>
</dbReference>
<dbReference type="InterPro" id="IPR053196">
    <property type="entry name" value="Lipoprotein_YbaY-like"/>
</dbReference>
<dbReference type="OrthoDB" id="9809132at2"/>
<reference evidence="3 4" key="1">
    <citation type="submission" date="2018-03" db="EMBL/GenBank/DDBJ databases">
        <title>Genomic Encyclopedia of Archaeal and Bacterial Type Strains, Phase II (KMG-II): from individual species to whole genera.</title>
        <authorList>
            <person name="Goeker M."/>
        </authorList>
    </citation>
    <scope>NUCLEOTIDE SEQUENCE [LARGE SCALE GENOMIC DNA]</scope>
    <source>
        <strain evidence="3 4">DSM 100673</strain>
    </source>
</reference>
<feature type="domain" description="DUF306" evidence="2">
    <location>
        <begin position="138"/>
        <end position="244"/>
    </location>
</feature>
<dbReference type="InterPro" id="IPR005184">
    <property type="entry name" value="DUF306_Meta_HslJ"/>
</dbReference>
<keyword evidence="3" id="KW-0449">Lipoprotein</keyword>
<proteinExistence type="predicted"/>
<dbReference type="Pfam" id="PF09619">
    <property type="entry name" value="YscW"/>
    <property type="match status" value="1"/>
</dbReference>
<dbReference type="AlphaFoldDB" id="A0A2P8FEI6"/>
<dbReference type="Proteomes" id="UP000240418">
    <property type="component" value="Unassembled WGS sequence"/>
</dbReference>
<evidence type="ECO:0000259" key="2">
    <source>
        <dbReference type="Pfam" id="PF03724"/>
    </source>
</evidence>
<dbReference type="EMBL" id="PYGJ01000004">
    <property type="protein sequence ID" value="PSL20142.1"/>
    <property type="molecule type" value="Genomic_DNA"/>
</dbReference>
<dbReference type="PANTHER" id="PTHR38013">
    <property type="entry name" value="GLYCOPROTEIN/POLYSACCHARIDE METABOLISM"/>
    <property type="match status" value="1"/>
</dbReference>
<comment type="caution">
    <text evidence="3">The sequence shown here is derived from an EMBL/GenBank/DDBJ whole genome shotgun (WGS) entry which is preliminary data.</text>
</comment>
<dbReference type="InterPro" id="IPR039366">
    <property type="entry name" value="Pilotin"/>
</dbReference>
<accession>A0A2P8FEI6</accession>
<evidence type="ECO:0000313" key="3">
    <source>
        <dbReference type="EMBL" id="PSL20142.1"/>
    </source>
</evidence>
<name>A0A2P8FEI6_9RHOB</name>
<dbReference type="InterPro" id="IPR038670">
    <property type="entry name" value="HslJ-like_sf"/>
</dbReference>
<sequence length="247" mass="26484">MPTRFVPAAFAGLLSLAAFPAFAEFQTLEGTVGYRERIALPPAVLVNVQLVDISRADVPAIELGSVTVRPQGQVPITYQLTYDDAMVTDGLSFAVQATITLGDTTLFRTTSVYPALTNDAPEKVDVMVEKMPAPQAMSLSGTAWVGLSMPGIELISDRLPEITFGPDRQVSGTSGCNRFSGGYDRDGQSLTFLPLASTRMACAGPIDEQEGAVFKALGQVATYAVEDRELILKSASGDELMRFQTMY</sequence>
<organism evidence="3 4">
    <name type="scientific">Shimia abyssi</name>
    <dbReference type="NCBI Taxonomy" id="1662395"/>
    <lineage>
        <taxon>Bacteria</taxon>
        <taxon>Pseudomonadati</taxon>
        <taxon>Pseudomonadota</taxon>
        <taxon>Alphaproteobacteria</taxon>
        <taxon>Rhodobacterales</taxon>
        <taxon>Roseobacteraceae</taxon>
    </lineage>
</organism>
<dbReference type="Gene3D" id="2.40.128.270">
    <property type="match status" value="1"/>
</dbReference>
<protein>
    <submittedName>
        <fullName evidence="3">Putative lipoprotein</fullName>
    </submittedName>
</protein>